<evidence type="ECO:0008006" key="4">
    <source>
        <dbReference type="Google" id="ProtNLM"/>
    </source>
</evidence>
<keyword evidence="1" id="KW-0472">Membrane</keyword>
<comment type="caution">
    <text evidence="2">The sequence shown here is derived from an EMBL/GenBank/DDBJ whole genome shotgun (WGS) entry which is preliminary data.</text>
</comment>
<name>A0AAN6N2S6_9PEZI</name>
<evidence type="ECO:0000256" key="1">
    <source>
        <dbReference type="SAM" id="Phobius"/>
    </source>
</evidence>
<dbReference type="AlphaFoldDB" id="A0AAN6N2S6"/>
<evidence type="ECO:0000313" key="2">
    <source>
        <dbReference type="EMBL" id="KAK3938116.1"/>
    </source>
</evidence>
<reference evidence="3" key="1">
    <citation type="journal article" date="2023" name="Mol. Phylogenet. Evol.">
        <title>Genome-scale phylogeny and comparative genomics of the fungal order Sordariales.</title>
        <authorList>
            <person name="Hensen N."/>
            <person name="Bonometti L."/>
            <person name="Westerberg I."/>
            <person name="Brannstrom I.O."/>
            <person name="Guillou S."/>
            <person name="Cros-Aarteil S."/>
            <person name="Calhoun S."/>
            <person name="Haridas S."/>
            <person name="Kuo A."/>
            <person name="Mondo S."/>
            <person name="Pangilinan J."/>
            <person name="Riley R."/>
            <person name="LaButti K."/>
            <person name="Andreopoulos B."/>
            <person name="Lipzen A."/>
            <person name="Chen C."/>
            <person name="Yan M."/>
            <person name="Daum C."/>
            <person name="Ng V."/>
            <person name="Clum A."/>
            <person name="Steindorff A."/>
            <person name="Ohm R.A."/>
            <person name="Martin F."/>
            <person name="Silar P."/>
            <person name="Natvig D.O."/>
            <person name="Lalanne C."/>
            <person name="Gautier V."/>
            <person name="Ament-Velasquez S.L."/>
            <person name="Kruys A."/>
            <person name="Hutchinson M.I."/>
            <person name="Powell A.J."/>
            <person name="Barry K."/>
            <person name="Miller A.N."/>
            <person name="Grigoriev I.V."/>
            <person name="Debuchy R."/>
            <person name="Gladieux P."/>
            <person name="Hiltunen Thoren M."/>
            <person name="Johannesson H."/>
        </authorList>
    </citation>
    <scope>NUCLEOTIDE SEQUENCE [LARGE SCALE GENOMIC DNA]</scope>
    <source>
        <strain evidence="3">CBS 340.73</strain>
    </source>
</reference>
<feature type="non-terminal residue" evidence="2">
    <location>
        <position position="1"/>
    </location>
</feature>
<accession>A0AAN6N2S6</accession>
<keyword evidence="1" id="KW-1133">Transmembrane helix</keyword>
<gene>
    <name evidence="2" type="ORF">QBC46DRAFT_266073</name>
</gene>
<dbReference type="EMBL" id="MU853837">
    <property type="protein sequence ID" value="KAK3938116.1"/>
    <property type="molecule type" value="Genomic_DNA"/>
</dbReference>
<feature type="transmembrane region" description="Helical" evidence="1">
    <location>
        <begin position="20"/>
        <end position="39"/>
    </location>
</feature>
<keyword evidence="3" id="KW-1185">Reference proteome</keyword>
<sequence>TLINFLTTLSFHLINTNNEVFVKNGIYIVIYINNLLIINKDKEKIKALKEALSK</sequence>
<dbReference type="Proteomes" id="UP001303473">
    <property type="component" value="Unassembled WGS sequence"/>
</dbReference>
<protein>
    <recommendedName>
        <fullName evidence="4">Reverse transcriptase domain-containing protein</fullName>
    </recommendedName>
</protein>
<proteinExistence type="predicted"/>
<evidence type="ECO:0000313" key="3">
    <source>
        <dbReference type="Proteomes" id="UP001303473"/>
    </source>
</evidence>
<keyword evidence="1" id="KW-0812">Transmembrane</keyword>
<organism evidence="2 3">
    <name type="scientific">Diplogelasinospora grovesii</name>
    <dbReference type="NCBI Taxonomy" id="303347"/>
    <lineage>
        <taxon>Eukaryota</taxon>
        <taxon>Fungi</taxon>
        <taxon>Dikarya</taxon>
        <taxon>Ascomycota</taxon>
        <taxon>Pezizomycotina</taxon>
        <taxon>Sordariomycetes</taxon>
        <taxon>Sordariomycetidae</taxon>
        <taxon>Sordariales</taxon>
        <taxon>Diplogelasinosporaceae</taxon>
        <taxon>Diplogelasinospora</taxon>
    </lineage>
</organism>